<feature type="domain" description="Zn(2)-C6 fungal-type" evidence="4">
    <location>
        <begin position="26"/>
        <end position="72"/>
    </location>
</feature>
<feature type="region of interest" description="Disordered" evidence="3">
    <location>
        <begin position="63"/>
        <end position="123"/>
    </location>
</feature>
<dbReference type="InParanoid" id="A0A7J6JH91"/>
<evidence type="ECO:0000313" key="6">
    <source>
        <dbReference type="Proteomes" id="UP000011096"/>
    </source>
</evidence>
<evidence type="ECO:0000313" key="5">
    <source>
        <dbReference type="EMBL" id="KAF4489571.1"/>
    </source>
</evidence>
<dbReference type="RefSeq" id="XP_031888775.1">
    <property type="nucleotide sequence ID" value="XM_032031776.1"/>
</dbReference>
<accession>A0A7J6JH91</accession>
<keyword evidence="6" id="KW-1185">Reference proteome</keyword>
<evidence type="ECO:0000259" key="4">
    <source>
        <dbReference type="SMART" id="SM00066"/>
    </source>
</evidence>
<evidence type="ECO:0000256" key="2">
    <source>
        <dbReference type="ARBA" id="ARBA00023242"/>
    </source>
</evidence>
<proteinExistence type="predicted"/>
<feature type="compositionally biased region" description="Polar residues" evidence="3">
    <location>
        <begin position="111"/>
        <end position="123"/>
    </location>
</feature>
<organism evidence="5 6">
    <name type="scientific">Colletotrichum fructicola (strain Nara gc5)</name>
    <name type="common">Anthracnose fungus</name>
    <name type="synonym">Colletotrichum gloeosporioides (strain Nara gc5)</name>
    <dbReference type="NCBI Taxonomy" id="1213859"/>
    <lineage>
        <taxon>Eukaryota</taxon>
        <taxon>Fungi</taxon>
        <taxon>Dikarya</taxon>
        <taxon>Ascomycota</taxon>
        <taxon>Pezizomycotina</taxon>
        <taxon>Sordariomycetes</taxon>
        <taxon>Hypocreomycetidae</taxon>
        <taxon>Glomerellales</taxon>
        <taxon>Glomerellaceae</taxon>
        <taxon>Colletotrichum</taxon>
        <taxon>Colletotrichum gloeosporioides species complex</taxon>
    </lineage>
</organism>
<evidence type="ECO:0000256" key="3">
    <source>
        <dbReference type="SAM" id="MobiDB-lite"/>
    </source>
</evidence>
<dbReference type="InterPro" id="IPR007219">
    <property type="entry name" value="XnlR_reg_dom"/>
</dbReference>
<dbReference type="CDD" id="cd12148">
    <property type="entry name" value="fungal_TF_MHR"/>
    <property type="match status" value="1"/>
</dbReference>
<dbReference type="EMBL" id="ANPB02000002">
    <property type="protein sequence ID" value="KAF4489571.1"/>
    <property type="molecule type" value="Genomic_DNA"/>
</dbReference>
<reference evidence="5 6" key="1">
    <citation type="submission" date="2012-08" db="EMBL/GenBank/DDBJ databases">
        <authorList>
            <person name="Gan P.H.P."/>
            <person name="Ikeda K."/>
            <person name="Irieda H."/>
            <person name="Narusaka M."/>
            <person name="O'Connell R.J."/>
            <person name="Narusaka Y."/>
            <person name="Takano Y."/>
            <person name="Kubo Y."/>
            <person name="Shirasu K."/>
        </authorList>
    </citation>
    <scope>NUCLEOTIDE SEQUENCE [LARGE SCALE GENOMIC DNA]</scope>
    <source>
        <strain evidence="5 6">Nara gc5</strain>
    </source>
</reference>
<dbReference type="OrthoDB" id="2123952at2759"/>
<reference evidence="5 6" key="2">
    <citation type="submission" date="2020-04" db="EMBL/GenBank/DDBJ databases">
        <title>Genome sequencing and assembly of multiple isolates from the Colletotrichum gloeosporioides species complex.</title>
        <authorList>
            <person name="Gan P."/>
            <person name="Shirasu K."/>
        </authorList>
    </citation>
    <scope>NUCLEOTIDE SEQUENCE [LARGE SCALE GENOMIC DNA]</scope>
    <source>
        <strain evidence="5 6">Nara gc5</strain>
    </source>
</reference>
<dbReference type="Pfam" id="PF00172">
    <property type="entry name" value="Zn_clus"/>
    <property type="match status" value="1"/>
</dbReference>
<dbReference type="Proteomes" id="UP000011096">
    <property type="component" value="Unassembled WGS sequence"/>
</dbReference>
<dbReference type="GO" id="GO:0003677">
    <property type="term" value="F:DNA binding"/>
    <property type="evidence" value="ECO:0007669"/>
    <property type="project" value="InterPro"/>
</dbReference>
<feature type="region of interest" description="Disordered" evidence="3">
    <location>
        <begin position="1"/>
        <end position="44"/>
    </location>
</feature>
<dbReference type="SUPFAM" id="SSF57701">
    <property type="entry name" value="Zn2/Cys6 DNA-binding domain"/>
    <property type="match status" value="1"/>
</dbReference>
<keyword evidence="2" id="KW-0539">Nucleus</keyword>
<name>A0A7J6JH91_COLFN</name>
<dbReference type="Gene3D" id="4.10.240.10">
    <property type="entry name" value="Zn(2)-C6 fungal-type DNA-binding domain"/>
    <property type="match status" value="1"/>
</dbReference>
<dbReference type="Pfam" id="PF04082">
    <property type="entry name" value="Fungal_trans"/>
    <property type="match status" value="1"/>
</dbReference>
<gene>
    <name evidence="5" type="primary">xlnR-1</name>
    <name evidence="5" type="ORF">CGGC5_v002876</name>
</gene>
<dbReference type="SMART" id="SM00066">
    <property type="entry name" value="GAL4"/>
    <property type="match status" value="1"/>
</dbReference>
<comment type="caution">
    <text evidence="5">The sequence shown here is derived from an EMBL/GenBank/DDBJ whole genome shotgun (WGS) entry which is preliminary data.</text>
</comment>
<dbReference type="AlphaFoldDB" id="A0A7J6JH91"/>
<evidence type="ECO:0000256" key="1">
    <source>
        <dbReference type="ARBA" id="ARBA00022723"/>
    </source>
</evidence>
<keyword evidence="1" id="KW-0479">Metal-binding</keyword>
<dbReference type="InterPro" id="IPR001138">
    <property type="entry name" value="Zn2Cys6_DnaBD"/>
</dbReference>
<dbReference type="GeneID" id="43615829"/>
<dbReference type="InterPro" id="IPR050987">
    <property type="entry name" value="AtrR-like"/>
</dbReference>
<dbReference type="CDD" id="cd00067">
    <property type="entry name" value="GAL4"/>
    <property type="match status" value="1"/>
</dbReference>
<dbReference type="GO" id="GO:0008270">
    <property type="term" value="F:zinc ion binding"/>
    <property type="evidence" value="ECO:0007669"/>
    <property type="project" value="InterPro"/>
</dbReference>
<dbReference type="GO" id="GO:0000981">
    <property type="term" value="F:DNA-binding transcription factor activity, RNA polymerase II-specific"/>
    <property type="evidence" value="ECO:0007669"/>
    <property type="project" value="InterPro"/>
</dbReference>
<protein>
    <submittedName>
        <fullName evidence="5">Xylanolytic transcriptional activator xlnR</fullName>
    </submittedName>
</protein>
<dbReference type="PANTHER" id="PTHR46910">
    <property type="entry name" value="TRANSCRIPTION FACTOR PDR1"/>
    <property type="match status" value="1"/>
</dbReference>
<feature type="compositionally biased region" description="Basic residues" evidence="3">
    <location>
        <begin position="65"/>
        <end position="77"/>
    </location>
</feature>
<sequence>MQALAGDVERARSSVLQELSSRPKRKRNSRACDRCHKNASKCSPGVEGITCIRCTEIDSECTYTRPKKRRGPSSKRSRPADDDAQSAETNRLSPEDAPVVLTPEDEGIGNETRNLTDNDGYSSPQFQTTLEHEVIEGLVDVFYYVGYPLRPYFHWPTFRSQVEQKKYQSEWGVFIVTMAVCCFAAGRLNDGIAIPSGLLDLRAEASLKSTECYDAAIKVIPQDLTEVADWYSLMKAKSLLASACLHNEQLKKALFHGGDYVSLSVSRGFHDEANWPEDLNECEKQERRRLFWGSYQHDQHLAKMFGFISRHREAKAAVQYPSEVYDDTDITPNGIQQRPAEATSFLQGWNFCTDLYRILEQIDACSRLDRQTSVDSPGGKVTAFLACRQSPKVLAADSLRLLAQLYEGLPDDLKRIKAITGDPQKDRLGFIASNILLTLQTLRMVLVGSEKPSVHLHCAIATELLDEISMIPLAFFHASSTVTLHHLAQVGHMLAGVIQQPVSAWTYLHVRNILLVLAEFLERVETTRSSSPGLAAKLRVQMRRIDKCMQQLSQRNPEGGLSMIGRTLLSERFNILQMNLSDNVESPSSNLDLQVTSGARPETLSPGRVDSSFLQNLQSPFNQQSESLSYSMSQPMADMTVAPLTNGFDLLASSLAMNPQHNLNLLNTAQYTLPNDLFSNWPLYLGPGDI</sequence>
<dbReference type="GO" id="GO:0006351">
    <property type="term" value="P:DNA-templated transcription"/>
    <property type="evidence" value="ECO:0007669"/>
    <property type="project" value="InterPro"/>
</dbReference>
<dbReference type="PANTHER" id="PTHR46910:SF18">
    <property type="entry name" value="ZN(II)2CYS6 TRANSCRIPTION FACTOR (EUROFUNG)"/>
    <property type="match status" value="1"/>
</dbReference>
<dbReference type="InterPro" id="IPR036864">
    <property type="entry name" value="Zn2-C6_fun-type_DNA-bd_sf"/>
</dbReference>